<sequence>MPHCIFRTPGTNCDHSLKSPGQSSYRESYITQIGLKPTYFEVLSLATQNVLANMRVQDVFWKTTLSVEENLDWKQRTQLRGWWTVRIGLSLGNGGPELELTSVT</sequence>
<organism evidence="1 2">
    <name type="scientific">Rangifer tarandus platyrhynchus</name>
    <name type="common">Svalbard reindeer</name>
    <dbReference type="NCBI Taxonomy" id="3082113"/>
    <lineage>
        <taxon>Eukaryota</taxon>
        <taxon>Metazoa</taxon>
        <taxon>Chordata</taxon>
        <taxon>Craniata</taxon>
        <taxon>Vertebrata</taxon>
        <taxon>Euteleostomi</taxon>
        <taxon>Mammalia</taxon>
        <taxon>Eutheria</taxon>
        <taxon>Laurasiatheria</taxon>
        <taxon>Artiodactyla</taxon>
        <taxon>Ruminantia</taxon>
        <taxon>Pecora</taxon>
        <taxon>Cervidae</taxon>
        <taxon>Odocoileinae</taxon>
        <taxon>Rangifer</taxon>
    </lineage>
</organism>
<reference evidence="1" key="1">
    <citation type="submission" date="2023-05" db="EMBL/GenBank/DDBJ databases">
        <authorList>
            <consortium name="ELIXIR-Norway"/>
        </authorList>
    </citation>
    <scope>NUCLEOTIDE SEQUENCE</scope>
</reference>
<gene>
    <name evidence="1" type="ORF">MRATA1EN22A_LOCUS19065</name>
</gene>
<reference evidence="1" key="2">
    <citation type="submission" date="2025-03" db="EMBL/GenBank/DDBJ databases">
        <authorList>
            <consortium name="ELIXIR-Norway"/>
            <consortium name="Elixir Norway"/>
        </authorList>
    </citation>
    <scope>NUCLEOTIDE SEQUENCE</scope>
</reference>
<dbReference type="Proteomes" id="UP001162501">
    <property type="component" value="Chromosome 3"/>
</dbReference>
<name>A0AC59ZIS8_RANTA</name>
<dbReference type="EMBL" id="OX596087">
    <property type="protein sequence ID" value="CAN0439560.1"/>
    <property type="molecule type" value="Genomic_DNA"/>
</dbReference>
<evidence type="ECO:0000313" key="2">
    <source>
        <dbReference type="Proteomes" id="UP001162501"/>
    </source>
</evidence>
<accession>A0AC59ZIS8</accession>
<proteinExistence type="predicted"/>
<protein>
    <submittedName>
        <fullName evidence="1">Uncharacterized protein</fullName>
    </submittedName>
</protein>
<evidence type="ECO:0000313" key="1">
    <source>
        <dbReference type="EMBL" id="CAN0439560.1"/>
    </source>
</evidence>